<keyword evidence="2" id="KW-1185">Reference proteome</keyword>
<name>A0A521AC14_9RHOB</name>
<dbReference type="InterPro" id="IPR014917">
    <property type="entry name" value="DUF1800"/>
</dbReference>
<protein>
    <submittedName>
        <fullName evidence="1">Uncharacterized conserved protein, DUF1800 family</fullName>
    </submittedName>
</protein>
<dbReference type="Pfam" id="PF08811">
    <property type="entry name" value="DUF1800"/>
    <property type="match status" value="1"/>
</dbReference>
<evidence type="ECO:0000313" key="2">
    <source>
        <dbReference type="Proteomes" id="UP000319014"/>
    </source>
</evidence>
<proteinExistence type="predicted"/>
<dbReference type="RefSeq" id="WP_142661169.1">
    <property type="nucleotide sequence ID" value="NZ_FXTK01000001.1"/>
</dbReference>
<evidence type="ECO:0000313" key="1">
    <source>
        <dbReference type="EMBL" id="SMO32357.1"/>
    </source>
</evidence>
<dbReference type="AlphaFoldDB" id="A0A521AC14"/>
<dbReference type="OrthoDB" id="9772295at2"/>
<reference evidence="1 2" key="1">
    <citation type="submission" date="2017-05" db="EMBL/GenBank/DDBJ databases">
        <authorList>
            <person name="Varghese N."/>
            <person name="Submissions S."/>
        </authorList>
    </citation>
    <scope>NUCLEOTIDE SEQUENCE [LARGE SCALE GENOMIC DNA]</scope>
    <source>
        <strain evidence="1 2">DSM 100094</strain>
    </source>
</reference>
<sequence>MTFGFPELAAIRLGYGLSPLMPPPKDAAAVLAAVDTAGPGPEAVTTDKAREMSLRLADLTKARKDGGEAEKLEYQVYNRELSRMLVRDLQRRMVRAVDDPVGFGERLVQFWADHFTVAPMSSGNQPLAMAFVDEAIRPHVNGRFEDMFFAADTHPMMLLYLNQNSSRGPNSPFAKRRPEKDFGLNENLAREAMELHSLGVGAPYTQDDVRQLAELLTGLGYTSREGFTFKPQMAEPGAETVLGKSYGGQRRGGLQDIQAAFRDIARRPETAQFVSRKLAVHFISDDPSDALVQAMAATWRDTGGDLPQVYRVMVTHADLASDMRKKVRQPFDLLVSGYRALGITGDDLMALDFPQLPSQTFDTMNRMGQPWSRQTGPDGWPEHADAWIAPQMLAARINWSLQMPSRMLKRQLPDPREFLQTALGGTHSEQLAWAVPKAESEVEGVALVLASTDFNRR</sequence>
<dbReference type="Proteomes" id="UP000319014">
    <property type="component" value="Unassembled WGS sequence"/>
</dbReference>
<accession>A0A521AC14</accession>
<organism evidence="1 2">
    <name type="scientific">Paracoccus laeviglucosivorans</name>
    <dbReference type="NCBI Taxonomy" id="1197861"/>
    <lineage>
        <taxon>Bacteria</taxon>
        <taxon>Pseudomonadati</taxon>
        <taxon>Pseudomonadota</taxon>
        <taxon>Alphaproteobacteria</taxon>
        <taxon>Rhodobacterales</taxon>
        <taxon>Paracoccaceae</taxon>
        <taxon>Paracoccus</taxon>
    </lineage>
</organism>
<gene>
    <name evidence="1" type="ORF">SAMN06265221_10134</name>
</gene>
<dbReference type="EMBL" id="FXTK01000001">
    <property type="protein sequence ID" value="SMO32357.1"/>
    <property type="molecule type" value="Genomic_DNA"/>
</dbReference>